<proteinExistence type="predicted"/>
<reference evidence="1 2" key="1">
    <citation type="submission" date="2023-07" db="EMBL/GenBank/DDBJ databases">
        <title>Sorghum-associated microbial communities from plants grown in Nebraska, USA.</title>
        <authorList>
            <person name="Schachtman D."/>
        </authorList>
    </citation>
    <scope>NUCLEOTIDE SEQUENCE [LARGE SCALE GENOMIC DNA]</scope>
    <source>
        <strain evidence="1 2">BE57</strain>
    </source>
</reference>
<sequence length="78" mass="8986">MMSSNNVYDRFTFKLDNSMLQSTNSRGTSQIRCHLITYVDATKVHPTQGTPYNRLTKQALKMLFSHMNNSTFELGKTH</sequence>
<name>A0ABU1R5A4_9BACT</name>
<dbReference type="EMBL" id="JAVDTI010000007">
    <property type="protein sequence ID" value="MDR6808590.1"/>
    <property type="molecule type" value="Genomic_DNA"/>
</dbReference>
<evidence type="ECO:0000313" key="2">
    <source>
        <dbReference type="Proteomes" id="UP001264980"/>
    </source>
</evidence>
<dbReference type="Proteomes" id="UP001264980">
    <property type="component" value="Unassembled WGS sequence"/>
</dbReference>
<keyword evidence="2" id="KW-1185">Reference proteome</keyword>
<comment type="caution">
    <text evidence="1">The sequence shown here is derived from an EMBL/GenBank/DDBJ whole genome shotgun (WGS) entry which is preliminary data.</text>
</comment>
<organism evidence="1 2">
    <name type="scientific">Dyadobacter fermentans</name>
    <dbReference type="NCBI Taxonomy" id="94254"/>
    <lineage>
        <taxon>Bacteria</taxon>
        <taxon>Pseudomonadati</taxon>
        <taxon>Bacteroidota</taxon>
        <taxon>Cytophagia</taxon>
        <taxon>Cytophagales</taxon>
        <taxon>Spirosomataceae</taxon>
        <taxon>Dyadobacter</taxon>
    </lineage>
</organism>
<gene>
    <name evidence="1" type="ORF">J2W84_005654</name>
</gene>
<evidence type="ECO:0000313" key="1">
    <source>
        <dbReference type="EMBL" id="MDR6808590.1"/>
    </source>
</evidence>
<protein>
    <submittedName>
        <fullName evidence="1">Uncharacterized protein</fullName>
    </submittedName>
</protein>
<accession>A0ABU1R5A4</accession>